<keyword evidence="2" id="KW-0472">Membrane</keyword>
<keyword evidence="2" id="KW-0812">Transmembrane</keyword>
<keyword evidence="4" id="KW-1185">Reference proteome</keyword>
<reference evidence="3" key="1">
    <citation type="submission" date="2024-02" db="EMBL/GenBank/DDBJ databases">
        <authorList>
            <consortium name="ELIXIR-Norway"/>
            <consortium name="Elixir Norway"/>
        </authorList>
    </citation>
    <scope>NUCLEOTIDE SEQUENCE</scope>
</reference>
<name>A0ABP0V4D5_9BRYO</name>
<evidence type="ECO:0000256" key="2">
    <source>
        <dbReference type="SAM" id="Phobius"/>
    </source>
</evidence>
<dbReference type="Proteomes" id="UP001497512">
    <property type="component" value="Chromosome 9"/>
</dbReference>
<accession>A0ABP0V4D5</accession>
<feature type="transmembrane region" description="Helical" evidence="2">
    <location>
        <begin position="12"/>
        <end position="33"/>
    </location>
</feature>
<evidence type="ECO:0000313" key="4">
    <source>
        <dbReference type="Proteomes" id="UP001497512"/>
    </source>
</evidence>
<proteinExistence type="predicted"/>
<organism evidence="3 4">
    <name type="scientific">Sphagnum troendelagicum</name>
    <dbReference type="NCBI Taxonomy" id="128251"/>
    <lineage>
        <taxon>Eukaryota</taxon>
        <taxon>Viridiplantae</taxon>
        <taxon>Streptophyta</taxon>
        <taxon>Embryophyta</taxon>
        <taxon>Bryophyta</taxon>
        <taxon>Sphagnophytina</taxon>
        <taxon>Sphagnopsida</taxon>
        <taxon>Sphagnales</taxon>
        <taxon>Sphagnaceae</taxon>
        <taxon>Sphagnum</taxon>
    </lineage>
</organism>
<sequence length="138" mass="13533">MAHFNTPTSRMAAVTNGVMTILLISSMCAAAAAQSPIGSPRQSPTGSPRISPVQGASPPIFVTPTGAPTPVHGIAPGPAGATPRSTTPWPVPSPSTGPSPSGLAPPPQNHSNDAGLTLPSIATAAIVGVIVYMAAAVV</sequence>
<evidence type="ECO:0000313" key="3">
    <source>
        <dbReference type="EMBL" id="CAK9237424.1"/>
    </source>
</evidence>
<feature type="region of interest" description="Disordered" evidence="1">
    <location>
        <begin position="34"/>
        <end position="114"/>
    </location>
</feature>
<dbReference type="EMBL" id="OZ019901">
    <property type="protein sequence ID" value="CAK9237424.1"/>
    <property type="molecule type" value="Genomic_DNA"/>
</dbReference>
<feature type="compositionally biased region" description="Pro residues" evidence="1">
    <location>
        <begin position="89"/>
        <end position="108"/>
    </location>
</feature>
<feature type="compositionally biased region" description="Polar residues" evidence="1">
    <location>
        <begin position="36"/>
        <end position="48"/>
    </location>
</feature>
<gene>
    <name evidence="3" type="ORF">CSSPTR1EN2_LOCUS23696</name>
</gene>
<evidence type="ECO:0008006" key="5">
    <source>
        <dbReference type="Google" id="ProtNLM"/>
    </source>
</evidence>
<feature type="transmembrane region" description="Helical" evidence="2">
    <location>
        <begin position="116"/>
        <end position="137"/>
    </location>
</feature>
<evidence type="ECO:0000256" key="1">
    <source>
        <dbReference type="SAM" id="MobiDB-lite"/>
    </source>
</evidence>
<protein>
    <recommendedName>
        <fullName evidence="5">Arabinogalactan-like protein</fullName>
    </recommendedName>
</protein>
<keyword evidence="2" id="KW-1133">Transmembrane helix</keyword>